<dbReference type="AlphaFoldDB" id="A0A0H5QJM2"/>
<dbReference type="SMART" id="SM00454">
    <property type="entry name" value="SAM"/>
    <property type="match status" value="1"/>
</dbReference>
<dbReference type="InterPro" id="IPR013761">
    <property type="entry name" value="SAM/pointed_sf"/>
</dbReference>
<dbReference type="InterPro" id="IPR001660">
    <property type="entry name" value="SAM"/>
</dbReference>
<sequence>MAPAESRPEKWDVDEVQQWLRSKGFSQYCVPFMLEDVDGPELAKMTKFGLMLLGISDTNLLRAIQLLFNDKPKTLPMPISDAKINLLIKDLNRTIVWLINRVGNLYELSPSKITELHRMITPSSPVRHSNEAGESPGAGDTKVSVDHKPPKISLNDFIQADTVELLERFVSGDTADDKKDITTLSQLTRAAAEAAAAKTGAQTKESIFNSVLKKRRFAEEARFDMKLKFIRRHDRIILPIALRKDDSEEDLKEDKPEKPKLPSGNTSKYLLLPTDPIRGQFDLLMMLLVLYFAITTPMNLAFGAGLDSNIYVEMSLNFIFVIDIVSNFFTAYTIEEGDKAVGNKI</sequence>
<organism evidence="4">
    <name type="scientific">Spongospora subterranea</name>
    <dbReference type="NCBI Taxonomy" id="70186"/>
    <lineage>
        <taxon>Eukaryota</taxon>
        <taxon>Sar</taxon>
        <taxon>Rhizaria</taxon>
        <taxon>Endomyxa</taxon>
        <taxon>Phytomyxea</taxon>
        <taxon>Plasmodiophorida</taxon>
        <taxon>Plasmodiophoridae</taxon>
        <taxon>Spongospora</taxon>
    </lineage>
</organism>
<dbReference type="GO" id="GO:0042391">
    <property type="term" value="P:regulation of membrane potential"/>
    <property type="evidence" value="ECO:0007669"/>
    <property type="project" value="TreeGrafter"/>
</dbReference>
<dbReference type="InterPro" id="IPR050818">
    <property type="entry name" value="KCNH_animal-type"/>
</dbReference>
<feature type="domain" description="SAM" evidence="3">
    <location>
        <begin position="11"/>
        <end position="58"/>
    </location>
</feature>
<dbReference type="EMBL" id="HACM01001848">
    <property type="protein sequence ID" value="CRZ02290.1"/>
    <property type="molecule type" value="Transcribed_RNA"/>
</dbReference>
<proteinExistence type="predicted"/>
<evidence type="ECO:0000256" key="1">
    <source>
        <dbReference type="SAM" id="MobiDB-lite"/>
    </source>
</evidence>
<dbReference type="PROSITE" id="PS50105">
    <property type="entry name" value="SAM_DOMAIN"/>
    <property type="match status" value="1"/>
</dbReference>
<evidence type="ECO:0000259" key="3">
    <source>
        <dbReference type="PROSITE" id="PS50105"/>
    </source>
</evidence>
<dbReference type="Pfam" id="PF00536">
    <property type="entry name" value="SAM_1"/>
    <property type="match status" value="1"/>
</dbReference>
<feature type="transmembrane region" description="Helical" evidence="2">
    <location>
        <begin position="314"/>
        <end position="334"/>
    </location>
</feature>
<dbReference type="PANTHER" id="PTHR10217:SF435">
    <property type="entry name" value="POTASSIUM VOLTAGE-GATED CHANNEL PROTEIN EAG"/>
    <property type="match status" value="1"/>
</dbReference>
<keyword evidence="2" id="KW-0812">Transmembrane</keyword>
<feature type="region of interest" description="Disordered" evidence="1">
    <location>
        <begin position="123"/>
        <end position="144"/>
    </location>
</feature>
<name>A0A0H5QJM2_9EUKA</name>
<dbReference type="GO" id="GO:0005249">
    <property type="term" value="F:voltage-gated potassium channel activity"/>
    <property type="evidence" value="ECO:0007669"/>
    <property type="project" value="TreeGrafter"/>
</dbReference>
<keyword evidence="2" id="KW-0472">Membrane</keyword>
<keyword evidence="2" id="KW-1133">Transmembrane helix</keyword>
<reference evidence="4" key="1">
    <citation type="submission" date="2015-04" db="EMBL/GenBank/DDBJ databases">
        <title>The genome sequence of the plant pathogenic Rhizarian Plasmodiophora brassicae reveals insights in its biotrophic life cycle and the origin of chitin synthesis.</title>
        <authorList>
            <person name="Schwelm A."/>
            <person name="Fogelqvist J."/>
            <person name="Knaust A."/>
            <person name="Julke S."/>
            <person name="Lilja T."/>
            <person name="Dhandapani V."/>
            <person name="Bonilla-Rosso G."/>
            <person name="Karlsson M."/>
            <person name="Shevchenko A."/>
            <person name="Choi S.R."/>
            <person name="Kim H.G."/>
            <person name="Park J.Y."/>
            <person name="Lim Y.P."/>
            <person name="Ludwig-Muller J."/>
            <person name="Dixelius C."/>
        </authorList>
    </citation>
    <scope>NUCLEOTIDE SEQUENCE</scope>
    <source>
        <tissue evidence="4">Potato root galls</tissue>
    </source>
</reference>
<protein>
    <recommendedName>
        <fullName evidence="3">SAM domain-containing protein</fullName>
    </recommendedName>
</protein>
<evidence type="ECO:0000256" key="2">
    <source>
        <dbReference type="SAM" id="Phobius"/>
    </source>
</evidence>
<dbReference type="PANTHER" id="PTHR10217">
    <property type="entry name" value="VOLTAGE AND LIGAND GATED POTASSIUM CHANNEL"/>
    <property type="match status" value="1"/>
</dbReference>
<dbReference type="GO" id="GO:0005886">
    <property type="term" value="C:plasma membrane"/>
    <property type="evidence" value="ECO:0007669"/>
    <property type="project" value="TreeGrafter"/>
</dbReference>
<accession>A0A0H5QJM2</accession>
<dbReference type="SUPFAM" id="SSF47769">
    <property type="entry name" value="SAM/Pointed domain"/>
    <property type="match status" value="1"/>
</dbReference>
<dbReference type="Gene3D" id="1.10.150.50">
    <property type="entry name" value="Transcription Factor, Ets-1"/>
    <property type="match status" value="1"/>
</dbReference>
<evidence type="ECO:0000313" key="4">
    <source>
        <dbReference type="EMBL" id="CRZ02290.1"/>
    </source>
</evidence>
<feature type="transmembrane region" description="Helical" evidence="2">
    <location>
        <begin position="283"/>
        <end position="302"/>
    </location>
</feature>